<evidence type="ECO:0000256" key="6">
    <source>
        <dbReference type="ARBA" id="ARBA00023118"/>
    </source>
</evidence>
<dbReference type="Gene3D" id="3.100.10.20">
    <property type="entry name" value="CRISPR-associated endonuclease Cas1, N-terminal domain"/>
    <property type="match status" value="1"/>
</dbReference>
<proteinExistence type="predicted"/>
<dbReference type="EMBL" id="SMGG01000004">
    <property type="protein sequence ID" value="TCK60438.1"/>
    <property type="molecule type" value="Genomic_DNA"/>
</dbReference>
<evidence type="ECO:0000256" key="1">
    <source>
        <dbReference type="ARBA" id="ARBA00022722"/>
    </source>
</evidence>
<comment type="caution">
    <text evidence="8">The sequence shown here is derived from an EMBL/GenBank/DDBJ whole genome shotgun (WGS) entry which is preliminary data.</text>
</comment>
<dbReference type="RefSeq" id="WP_132873135.1">
    <property type="nucleotide sequence ID" value="NZ_SMGG01000004.1"/>
</dbReference>
<keyword evidence="5" id="KW-0460">Magnesium</keyword>
<keyword evidence="2" id="KW-0479">Metal-binding</keyword>
<dbReference type="GO" id="GO:0003677">
    <property type="term" value="F:DNA binding"/>
    <property type="evidence" value="ECO:0007669"/>
    <property type="project" value="UniProtKB-KW"/>
</dbReference>
<keyword evidence="4" id="KW-0378">Hydrolase</keyword>
<evidence type="ECO:0000256" key="7">
    <source>
        <dbReference type="ARBA" id="ARBA00023125"/>
    </source>
</evidence>
<keyword evidence="3" id="KW-0255">Endonuclease</keyword>
<sequence>MDYFKPSEMKTIMHSKRANMYYLEYCRILVNGGRVEFAAEAGRKINYYNIPIANTTVILLGNGTSITQAAVRDLAKAGVLIGFCGGGGVPLFSAMEQDTDIVWFCPQSEYRPTQYLQQWAGFWYDPARRLKAANIFQTARTAMIRKHWSKLAKDPENCFDHNDRQLEQVLDIFEKNIDVCADTENLLLEEARLTKNLYRLTAKAVEYGSFERAKRGEGGDSANRFLDHGNYLAYGLAATAAWVLGLPHGFSVLHGKTRRGGLVFDIADIVKDALIMPNAFISAMRGDTEQQFRQSCIDALVQAEALDTMIDTVKLASIEASRAEA</sequence>
<dbReference type="GO" id="GO:0016787">
    <property type="term" value="F:hydrolase activity"/>
    <property type="evidence" value="ECO:0007669"/>
    <property type="project" value="UniProtKB-KW"/>
</dbReference>
<name>A0A4R1K816_9BACT</name>
<dbReference type="InterPro" id="IPR019857">
    <property type="entry name" value="CRISPR-assoc_Cas1_YPEST-subtyp"/>
</dbReference>
<reference evidence="8 9" key="1">
    <citation type="submission" date="2019-03" db="EMBL/GenBank/DDBJ databases">
        <title>Genomic Encyclopedia of Type Strains, Phase IV (KMG-IV): sequencing the most valuable type-strain genomes for metagenomic binning, comparative biology and taxonomic classification.</title>
        <authorList>
            <person name="Goeker M."/>
        </authorList>
    </citation>
    <scope>NUCLEOTIDE SEQUENCE [LARGE SCALE GENOMIC DNA]</scope>
    <source>
        <strain evidence="8 9">DSM 24984</strain>
    </source>
</reference>
<dbReference type="InterPro" id="IPR002729">
    <property type="entry name" value="CRISPR-assoc_Cas1"/>
</dbReference>
<protein>
    <submittedName>
        <fullName evidence="8">CRISPR-associated Cas1 family protein</fullName>
    </submittedName>
</protein>
<dbReference type="GO" id="GO:0043571">
    <property type="term" value="P:maintenance of CRISPR repeat elements"/>
    <property type="evidence" value="ECO:0007669"/>
    <property type="project" value="InterPro"/>
</dbReference>
<dbReference type="NCBIfam" id="TIGR03637">
    <property type="entry name" value="cas1_YPEST"/>
    <property type="match status" value="1"/>
</dbReference>
<keyword evidence="1" id="KW-0540">Nuclease</keyword>
<evidence type="ECO:0000256" key="2">
    <source>
        <dbReference type="ARBA" id="ARBA00022723"/>
    </source>
</evidence>
<evidence type="ECO:0000313" key="8">
    <source>
        <dbReference type="EMBL" id="TCK60438.1"/>
    </source>
</evidence>
<dbReference type="AlphaFoldDB" id="A0A4R1K816"/>
<evidence type="ECO:0000313" key="9">
    <source>
        <dbReference type="Proteomes" id="UP000294614"/>
    </source>
</evidence>
<dbReference type="GO" id="GO:0051607">
    <property type="term" value="P:defense response to virus"/>
    <property type="evidence" value="ECO:0007669"/>
    <property type="project" value="UniProtKB-KW"/>
</dbReference>
<dbReference type="InterPro" id="IPR042206">
    <property type="entry name" value="CRISPR-assoc_Cas1_C"/>
</dbReference>
<accession>A0A4R1K816</accession>
<dbReference type="Gene3D" id="1.20.120.920">
    <property type="entry name" value="CRISPR-associated endonuclease Cas1, C-terminal domain"/>
    <property type="match status" value="1"/>
</dbReference>
<dbReference type="OrthoDB" id="1662073at2"/>
<dbReference type="InterPro" id="IPR042211">
    <property type="entry name" value="CRISPR-assoc_Cas1_N"/>
</dbReference>
<evidence type="ECO:0000256" key="3">
    <source>
        <dbReference type="ARBA" id="ARBA00022759"/>
    </source>
</evidence>
<keyword evidence="6" id="KW-0051">Antiviral defense</keyword>
<dbReference type="Proteomes" id="UP000294614">
    <property type="component" value="Unassembled WGS sequence"/>
</dbReference>
<dbReference type="GO" id="GO:0004520">
    <property type="term" value="F:DNA endonuclease activity"/>
    <property type="evidence" value="ECO:0007669"/>
    <property type="project" value="InterPro"/>
</dbReference>
<dbReference type="NCBIfam" id="TIGR00287">
    <property type="entry name" value="cas1"/>
    <property type="match status" value="1"/>
</dbReference>
<evidence type="ECO:0000256" key="5">
    <source>
        <dbReference type="ARBA" id="ARBA00022842"/>
    </source>
</evidence>
<keyword evidence="7" id="KW-0238">DNA-binding</keyword>
<gene>
    <name evidence="8" type="ORF">C8D98_1311</name>
</gene>
<evidence type="ECO:0000256" key="4">
    <source>
        <dbReference type="ARBA" id="ARBA00022801"/>
    </source>
</evidence>
<dbReference type="Pfam" id="PF01867">
    <property type="entry name" value="Cas_Cas1"/>
    <property type="match status" value="1"/>
</dbReference>
<organism evidence="8 9">
    <name type="scientific">Seleniivibrio woodruffii</name>
    <dbReference type="NCBI Taxonomy" id="1078050"/>
    <lineage>
        <taxon>Bacteria</taxon>
        <taxon>Pseudomonadati</taxon>
        <taxon>Deferribacterota</taxon>
        <taxon>Deferribacteres</taxon>
        <taxon>Deferribacterales</taxon>
        <taxon>Geovibrionaceae</taxon>
        <taxon>Seleniivibrio</taxon>
    </lineage>
</organism>
<dbReference type="GO" id="GO:0046872">
    <property type="term" value="F:metal ion binding"/>
    <property type="evidence" value="ECO:0007669"/>
    <property type="project" value="UniProtKB-KW"/>
</dbReference>
<keyword evidence="9" id="KW-1185">Reference proteome</keyword>